<evidence type="ECO:0000313" key="1">
    <source>
        <dbReference type="EMBL" id="AJD20151.1"/>
    </source>
</evidence>
<dbReference type="SUPFAM" id="SSF52047">
    <property type="entry name" value="RNI-like"/>
    <property type="match status" value="1"/>
</dbReference>
<name>A0A0B4VGE8_9VIRU</name>
<evidence type="ECO:0008006" key="3">
    <source>
        <dbReference type="Google" id="ProtNLM"/>
    </source>
</evidence>
<dbReference type="GeneID" id="22921805"/>
<reference evidence="1 2" key="1">
    <citation type="journal article" date="2015" name="J. Virol.">
        <title>The genome of the nucleopolyhedrosis-causing virus from Tipula oleracea sheds new light on the Nudiviridae family.</title>
        <authorList>
            <person name="Bezier A."/>
            <person name="Theze J."/>
            <person name="Gavory F."/>
            <person name="Gaillard J."/>
            <person name="Poulain J."/>
            <person name="Drezen J.M."/>
            <person name="Herniou E.A."/>
        </authorList>
    </citation>
    <scope>NUCLEOTIDE SEQUENCE [LARGE SCALE GENOMIC DNA]</scope>
    <source>
        <strain evidence="1">35</strain>
    </source>
</reference>
<proteinExistence type="predicted"/>
<dbReference type="EMBL" id="KM610234">
    <property type="protein sequence ID" value="AJD20151.1"/>
    <property type="molecule type" value="Genomic_DNA"/>
</dbReference>
<accession>A0A0B4VGE8</accession>
<organism evidence="1 2">
    <name type="scientific">Tipula oleracea nudivirus</name>
    <dbReference type="NCBI Taxonomy" id="1546257"/>
    <lineage>
        <taxon>Viruses</taxon>
        <taxon>Viruses incertae sedis</taxon>
        <taxon>Naldaviricetes</taxon>
        <taxon>Lefavirales</taxon>
        <taxon>Nudiviridae</taxon>
        <taxon>Deltanudivirus</taxon>
        <taxon>Deltanudivirus tipoleraceae</taxon>
    </lineage>
</organism>
<keyword evidence="2" id="KW-1185">Reference proteome</keyword>
<dbReference type="Proteomes" id="UP000201058">
    <property type="component" value="Segment"/>
</dbReference>
<evidence type="ECO:0000313" key="2">
    <source>
        <dbReference type="Proteomes" id="UP000201058"/>
    </source>
</evidence>
<dbReference type="InterPro" id="IPR032675">
    <property type="entry name" value="LRR_dom_sf"/>
</dbReference>
<gene>
    <name evidence="1" type="ORF">TONV_091</name>
</gene>
<sequence length="251" mass="29050">MKLFNKRSVVKTKKVNSLKNYRIYKNAKNILQLPEHILENILNYSGTSKGVLTSTCKSFEKAAYSPSVIKKRGCVFETPYSVEDRIISQPFSTVEIKNSTIDDISFQLYCLENLKLTNVNISVSKLIKIIKYSPKLKSLEINNCEIKYSSNVNIKNNFTLEVLSIQNTKIFSTLSKLITNMKSLKQLNVDLDFARFSEPWMFLLYWKLDDHKDKMEELSFTVYSVDNEELLLNKINNSCLKNVKLTITKKI</sequence>
<protein>
    <recommendedName>
        <fullName evidence="3">F-box domain-containing protein</fullName>
    </recommendedName>
</protein>
<dbReference type="RefSeq" id="YP_009116738.1">
    <property type="nucleotide sequence ID" value="NC_026242.1"/>
</dbReference>
<dbReference type="Gene3D" id="3.80.10.10">
    <property type="entry name" value="Ribonuclease Inhibitor"/>
    <property type="match status" value="1"/>
</dbReference>
<dbReference type="KEGG" id="vg:22921805"/>